<proteinExistence type="predicted"/>
<keyword evidence="3" id="KW-1185">Reference proteome</keyword>
<protein>
    <submittedName>
        <fullName evidence="2">Uncharacterized protein</fullName>
    </submittedName>
</protein>
<dbReference type="AlphaFoldDB" id="A0A9D4UIB1"/>
<gene>
    <name evidence="2" type="ORF">GOP47_0016191</name>
</gene>
<name>A0A9D4UIB1_ADICA</name>
<evidence type="ECO:0000313" key="3">
    <source>
        <dbReference type="Proteomes" id="UP000886520"/>
    </source>
</evidence>
<reference evidence="2" key="1">
    <citation type="submission" date="2021-01" db="EMBL/GenBank/DDBJ databases">
        <title>Adiantum capillus-veneris genome.</title>
        <authorList>
            <person name="Fang Y."/>
            <person name="Liao Q."/>
        </authorList>
    </citation>
    <scope>NUCLEOTIDE SEQUENCE</scope>
    <source>
        <strain evidence="2">H3</strain>
        <tissue evidence="2">Leaf</tissue>
    </source>
</reference>
<sequence>MFVDISFDDALYEPERVEAPSLQKKIRDNKKYNTAADFSPLARSLNQSSEPSPHSKKLSPRGKLNKASSSAIKKAFLAIRGKASRCLADTSFSSPLIKNICEEKDEPNAESFTSQLAITPS</sequence>
<accession>A0A9D4UIB1</accession>
<organism evidence="2 3">
    <name type="scientific">Adiantum capillus-veneris</name>
    <name type="common">Maidenhair fern</name>
    <dbReference type="NCBI Taxonomy" id="13818"/>
    <lineage>
        <taxon>Eukaryota</taxon>
        <taxon>Viridiplantae</taxon>
        <taxon>Streptophyta</taxon>
        <taxon>Embryophyta</taxon>
        <taxon>Tracheophyta</taxon>
        <taxon>Polypodiopsida</taxon>
        <taxon>Polypodiidae</taxon>
        <taxon>Polypodiales</taxon>
        <taxon>Pteridineae</taxon>
        <taxon>Pteridaceae</taxon>
        <taxon>Vittarioideae</taxon>
        <taxon>Adiantum</taxon>
    </lineage>
</organism>
<feature type="region of interest" description="Disordered" evidence="1">
    <location>
        <begin position="40"/>
        <end position="67"/>
    </location>
</feature>
<feature type="compositionally biased region" description="Basic residues" evidence="1">
    <location>
        <begin position="54"/>
        <end position="64"/>
    </location>
</feature>
<evidence type="ECO:0000313" key="2">
    <source>
        <dbReference type="EMBL" id="KAI5067846.1"/>
    </source>
</evidence>
<comment type="caution">
    <text evidence="2">The sequence shown here is derived from an EMBL/GenBank/DDBJ whole genome shotgun (WGS) entry which is preliminary data.</text>
</comment>
<dbReference type="Proteomes" id="UP000886520">
    <property type="component" value="Chromosome 16"/>
</dbReference>
<dbReference type="EMBL" id="JABFUD020000016">
    <property type="protein sequence ID" value="KAI5067846.1"/>
    <property type="molecule type" value="Genomic_DNA"/>
</dbReference>
<evidence type="ECO:0000256" key="1">
    <source>
        <dbReference type="SAM" id="MobiDB-lite"/>
    </source>
</evidence>